<sequence length="49" mass="5374">MKTDPQKQDRAQMKTCFIMASHCRPHRPGNVWMSGGAQVSSGSTKCPVP</sequence>
<accession>A0A0E9R841</accession>
<reference evidence="1" key="2">
    <citation type="journal article" date="2015" name="Fish Shellfish Immunol.">
        <title>Early steps in the European eel (Anguilla anguilla)-Vibrio vulnificus interaction in the gills: Role of the RtxA13 toxin.</title>
        <authorList>
            <person name="Callol A."/>
            <person name="Pajuelo D."/>
            <person name="Ebbesson L."/>
            <person name="Teles M."/>
            <person name="MacKenzie S."/>
            <person name="Amaro C."/>
        </authorList>
    </citation>
    <scope>NUCLEOTIDE SEQUENCE</scope>
</reference>
<organism evidence="1">
    <name type="scientific">Anguilla anguilla</name>
    <name type="common">European freshwater eel</name>
    <name type="synonym">Muraena anguilla</name>
    <dbReference type="NCBI Taxonomy" id="7936"/>
    <lineage>
        <taxon>Eukaryota</taxon>
        <taxon>Metazoa</taxon>
        <taxon>Chordata</taxon>
        <taxon>Craniata</taxon>
        <taxon>Vertebrata</taxon>
        <taxon>Euteleostomi</taxon>
        <taxon>Actinopterygii</taxon>
        <taxon>Neopterygii</taxon>
        <taxon>Teleostei</taxon>
        <taxon>Anguilliformes</taxon>
        <taxon>Anguillidae</taxon>
        <taxon>Anguilla</taxon>
    </lineage>
</organism>
<protein>
    <submittedName>
        <fullName evidence="1">Uncharacterized protein</fullName>
    </submittedName>
</protein>
<dbReference type="EMBL" id="GBXM01083276">
    <property type="protein sequence ID" value="JAH25301.1"/>
    <property type="molecule type" value="Transcribed_RNA"/>
</dbReference>
<name>A0A0E9R841_ANGAN</name>
<proteinExistence type="predicted"/>
<reference evidence="1" key="1">
    <citation type="submission" date="2014-11" db="EMBL/GenBank/DDBJ databases">
        <authorList>
            <person name="Amaro Gonzalez C."/>
        </authorList>
    </citation>
    <scope>NUCLEOTIDE SEQUENCE</scope>
</reference>
<dbReference type="AlphaFoldDB" id="A0A0E9R841"/>
<evidence type="ECO:0000313" key="1">
    <source>
        <dbReference type="EMBL" id="JAH25301.1"/>
    </source>
</evidence>